<feature type="domain" description="GST C-terminal" evidence="2">
    <location>
        <begin position="80"/>
        <end position="200"/>
    </location>
</feature>
<dbReference type="SFLD" id="SFLDG01150">
    <property type="entry name" value="Main.1:_Beta-like"/>
    <property type="match status" value="1"/>
</dbReference>
<reference evidence="3 4" key="1">
    <citation type="submission" date="2016-10" db="EMBL/GenBank/DDBJ databases">
        <authorList>
            <person name="de Groot N.N."/>
        </authorList>
    </citation>
    <scope>NUCLEOTIDE SEQUENCE [LARGE SCALE GENOMIC DNA]</scope>
    <source>
        <strain evidence="3 4">DSM 17925</strain>
    </source>
</reference>
<proteinExistence type="predicted"/>
<feature type="domain" description="GST N-terminal" evidence="1">
    <location>
        <begin position="1"/>
        <end position="80"/>
    </location>
</feature>
<dbReference type="PANTHER" id="PTHR44051">
    <property type="entry name" value="GLUTATHIONE S-TRANSFERASE-RELATED"/>
    <property type="match status" value="1"/>
</dbReference>
<dbReference type="InterPro" id="IPR036282">
    <property type="entry name" value="Glutathione-S-Trfase_C_sf"/>
</dbReference>
<sequence length="200" mass="22021">MLKLHYAPNTISVAVAIGLKEAGRDFEPIKVDFAKAEQTQEAYHAVNPKGRVPALETPQGILTETGAILEFAAPALVPGDPFRAARMRELMYYLASTMHVAHAHKMRGSRWANEDSSFADMRAKVPETMAECAQYLEDTLAFVPFATGESLTAADAYLYVVLTWLEGDGVNIADFPKLAVYFAMMTTRDSVQWVKDAGML</sequence>
<protein>
    <submittedName>
        <fullName evidence="3">Glutathione S-transferase</fullName>
    </submittedName>
</protein>
<dbReference type="SFLD" id="SFLDG00358">
    <property type="entry name" value="Main_(cytGST)"/>
    <property type="match status" value="1"/>
</dbReference>
<dbReference type="PROSITE" id="PS50404">
    <property type="entry name" value="GST_NTER"/>
    <property type="match status" value="1"/>
</dbReference>
<accession>A0A1I0RV59</accession>
<gene>
    <name evidence="3" type="ORF">SAMN04488515_3326</name>
</gene>
<dbReference type="CDD" id="cd03057">
    <property type="entry name" value="GST_N_Beta"/>
    <property type="match status" value="1"/>
</dbReference>
<keyword evidence="4" id="KW-1185">Reference proteome</keyword>
<dbReference type="SUPFAM" id="SSF52833">
    <property type="entry name" value="Thioredoxin-like"/>
    <property type="match status" value="1"/>
</dbReference>
<dbReference type="AlphaFoldDB" id="A0A1I0RV59"/>
<dbReference type="EMBL" id="FOIZ01000002">
    <property type="protein sequence ID" value="SEW45397.1"/>
    <property type="molecule type" value="Genomic_DNA"/>
</dbReference>
<dbReference type="CDD" id="cd03188">
    <property type="entry name" value="GST_C_Beta"/>
    <property type="match status" value="1"/>
</dbReference>
<dbReference type="InterPro" id="IPR010987">
    <property type="entry name" value="Glutathione-S-Trfase_C-like"/>
</dbReference>
<dbReference type="RefSeq" id="WP_089996967.1">
    <property type="nucleotide sequence ID" value="NZ_FOIZ01000002.1"/>
</dbReference>
<dbReference type="Proteomes" id="UP000199167">
    <property type="component" value="Unassembled WGS sequence"/>
</dbReference>
<dbReference type="PANTHER" id="PTHR44051:SF8">
    <property type="entry name" value="GLUTATHIONE S-TRANSFERASE GSTA"/>
    <property type="match status" value="1"/>
</dbReference>
<dbReference type="InterPro" id="IPR004045">
    <property type="entry name" value="Glutathione_S-Trfase_N"/>
</dbReference>
<dbReference type="SFLD" id="SFLDS00019">
    <property type="entry name" value="Glutathione_Transferase_(cytos"/>
    <property type="match status" value="1"/>
</dbReference>
<evidence type="ECO:0000313" key="4">
    <source>
        <dbReference type="Proteomes" id="UP000199167"/>
    </source>
</evidence>
<dbReference type="SUPFAM" id="SSF47616">
    <property type="entry name" value="GST C-terminal domain-like"/>
    <property type="match status" value="1"/>
</dbReference>
<dbReference type="PROSITE" id="PS50405">
    <property type="entry name" value="GST_CTER"/>
    <property type="match status" value="1"/>
</dbReference>
<dbReference type="GO" id="GO:0016740">
    <property type="term" value="F:transferase activity"/>
    <property type="evidence" value="ECO:0007669"/>
    <property type="project" value="UniProtKB-KW"/>
</dbReference>
<evidence type="ECO:0000313" key="3">
    <source>
        <dbReference type="EMBL" id="SEW45397.1"/>
    </source>
</evidence>
<dbReference type="Gene3D" id="3.40.30.10">
    <property type="entry name" value="Glutaredoxin"/>
    <property type="match status" value="1"/>
</dbReference>
<dbReference type="STRING" id="364200.SAMN04488515_3326"/>
<dbReference type="Gene3D" id="1.20.1050.10">
    <property type="match status" value="1"/>
</dbReference>
<name>A0A1I0RV59_9RHOB</name>
<dbReference type="Pfam" id="PF13410">
    <property type="entry name" value="GST_C_2"/>
    <property type="match status" value="1"/>
</dbReference>
<evidence type="ECO:0000259" key="2">
    <source>
        <dbReference type="PROSITE" id="PS50405"/>
    </source>
</evidence>
<organism evidence="3 4">
    <name type="scientific">Cognatiyoonia koreensis</name>
    <dbReference type="NCBI Taxonomy" id="364200"/>
    <lineage>
        <taxon>Bacteria</taxon>
        <taxon>Pseudomonadati</taxon>
        <taxon>Pseudomonadota</taxon>
        <taxon>Alphaproteobacteria</taxon>
        <taxon>Rhodobacterales</taxon>
        <taxon>Paracoccaceae</taxon>
        <taxon>Cognatiyoonia</taxon>
    </lineage>
</organism>
<keyword evidence="3" id="KW-0808">Transferase</keyword>
<dbReference type="OrthoDB" id="7583243at2"/>
<dbReference type="InterPro" id="IPR040079">
    <property type="entry name" value="Glutathione_S-Trfase"/>
</dbReference>
<dbReference type="InterPro" id="IPR036249">
    <property type="entry name" value="Thioredoxin-like_sf"/>
</dbReference>
<dbReference type="Pfam" id="PF02798">
    <property type="entry name" value="GST_N"/>
    <property type="match status" value="1"/>
</dbReference>
<evidence type="ECO:0000259" key="1">
    <source>
        <dbReference type="PROSITE" id="PS50404"/>
    </source>
</evidence>